<dbReference type="EMBL" id="BART01024466">
    <property type="protein sequence ID" value="GAH04282.1"/>
    <property type="molecule type" value="Genomic_DNA"/>
</dbReference>
<dbReference type="SUPFAM" id="SSF52317">
    <property type="entry name" value="Class I glutamine amidotransferase-like"/>
    <property type="match status" value="1"/>
</dbReference>
<proteinExistence type="inferred from homology"/>
<dbReference type="SUPFAM" id="SSF82697">
    <property type="entry name" value="PurS-like"/>
    <property type="match status" value="1"/>
</dbReference>
<dbReference type="InterPro" id="IPR010075">
    <property type="entry name" value="PRibForGlyAmidine_synth_PurQ"/>
</dbReference>
<accession>X1CA12</accession>
<keyword evidence="5" id="KW-0378">Hydrolase</keyword>
<comment type="caution">
    <text evidence="8">The sequence shown here is derived from an EMBL/GenBank/DDBJ whole genome shotgun (WGS) entry which is preliminary data.</text>
</comment>
<dbReference type="Gene3D" id="3.30.1280.10">
    <property type="entry name" value="Phosphoribosylformylglycinamidine synthase subunit PurS"/>
    <property type="match status" value="1"/>
</dbReference>
<dbReference type="PANTHER" id="PTHR47552">
    <property type="entry name" value="PHOSPHORIBOSYLFORMYLGLYCINAMIDINE SYNTHASE SUBUNIT PURQ"/>
    <property type="match status" value="1"/>
</dbReference>
<dbReference type="PROSITE" id="PS51273">
    <property type="entry name" value="GATASE_TYPE_1"/>
    <property type="match status" value="1"/>
</dbReference>
<keyword evidence="7" id="KW-0315">Glutamine amidotransferase</keyword>
<keyword evidence="1" id="KW-0963">Cytoplasm</keyword>
<dbReference type="GO" id="GO:0006189">
    <property type="term" value="P:'de novo' IMP biosynthetic process"/>
    <property type="evidence" value="ECO:0007669"/>
    <property type="project" value="InterPro"/>
</dbReference>
<dbReference type="AlphaFoldDB" id="X1CA12"/>
<dbReference type="InterPro" id="IPR003850">
    <property type="entry name" value="PurS"/>
</dbReference>
<evidence type="ECO:0000256" key="1">
    <source>
        <dbReference type="ARBA" id="ARBA00022490"/>
    </source>
</evidence>
<keyword evidence="4" id="KW-0658">Purine biosynthesis</keyword>
<evidence type="ECO:0000313" key="8">
    <source>
        <dbReference type="EMBL" id="GAH04282.1"/>
    </source>
</evidence>
<dbReference type="GO" id="GO:0016787">
    <property type="term" value="F:hydrolase activity"/>
    <property type="evidence" value="ECO:0007669"/>
    <property type="project" value="UniProtKB-KW"/>
</dbReference>
<organism evidence="8">
    <name type="scientific">marine sediment metagenome</name>
    <dbReference type="NCBI Taxonomy" id="412755"/>
    <lineage>
        <taxon>unclassified sequences</taxon>
        <taxon>metagenomes</taxon>
        <taxon>ecological metagenomes</taxon>
    </lineage>
</organism>
<dbReference type="PANTHER" id="PTHR47552:SF1">
    <property type="entry name" value="PHOSPHORIBOSYLFORMYLGLYCINAMIDINE SYNTHASE SUBUNIT PURQ"/>
    <property type="match status" value="1"/>
</dbReference>
<reference evidence="8" key="1">
    <citation type="journal article" date="2014" name="Front. Microbiol.">
        <title>High frequency of phylogenetically diverse reductive dehalogenase-homologous genes in deep subseafloor sedimentary metagenomes.</title>
        <authorList>
            <person name="Kawai M."/>
            <person name="Futagami T."/>
            <person name="Toyoda A."/>
            <person name="Takaki Y."/>
            <person name="Nishi S."/>
            <person name="Hori S."/>
            <person name="Arai W."/>
            <person name="Tsubouchi T."/>
            <person name="Morono Y."/>
            <person name="Uchiyama I."/>
            <person name="Ito T."/>
            <person name="Fujiyama A."/>
            <person name="Inagaki F."/>
            <person name="Takami H."/>
        </authorList>
    </citation>
    <scope>NUCLEOTIDE SEQUENCE</scope>
    <source>
        <strain evidence="8">Expedition CK06-06</strain>
    </source>
</reference>
<evidence type="ECO:0000256" key="5">
    <source>
        <dbReference type="ARBA" id="ARBA00022801"/>
    </source>
</evidence>
<evidence type="ECO:0000256" key="7">
    <source>
        <dbReference type="ARBA" id="ARBA00022962"/>
    </source>
</evidence>
<name>X1CA12_9ZZZZ</name>
<dbReference type="InterPro" id="IPR029062">
    <property type="entry name" value="Class_I_gatase-like"/>
</dbReference>
<keyword evidence="3" id="KW-0547">Nucleotide-binding</keyword>
<dbReference type="SMART" id="SM01211">
    <property type="entry name" value="GATase_5"/>
    <property type="match status" value="1"/>
</dbReference>
<evidence type="ECO:0000256" key="6">
    <source>
        <dbReference type="ARBA" id="ARBA00022840"/>
    </source>
</evidence>
<dbReference type="GO" id="GO:0005524">
    <property type="term" value="F:ATP binding"/>
    <property type="evidence" value="ECO:0007669"/>
    <property type="project" value="UniProtKB-KW"/>
</dbReference>
<keyword evidence="2" id="KW-0436">Ligase</keyword>
<dbReference type="HAMAP" id="MF_01926">
    <property type="entry name" value="PurS"/>
    <property type="match status" value="1"/>
</dbReference>
<dbReference type="NCBIfam" id="TIGR00302">
    <property type="entry name" value="phosphoribosylformylglycinamidine synthase subunit PurS"/>
    <property type="match status" value="1"/>
</dbReference>
<gene>
    <name evidence="8" type="ORF">S01H4_44182</name>
</gene>
<dbReference type="NCBIfam" id="NF004630">
    <property type="entry name" value="PRK05974.1"/>
    <property type="match status" value="1"/>
</dbReference>
<dbReference type="Gene3D" id="3.40.50.880">
    <property type="match status" value="1"/>
</dbReference>
<dbReference type="NCBIfam" id="TIGR01737">
    <property type="entry name" value="FGAM_synth_I"/>
    <property type="match status" value="1"/>
</dbReference>
<feature type="non-terminal residue" evidence="8">
    <location>
        <position position="1"/>
    </location>
</feature>
<dbReference type="InterPro" id="IPR036604">
    <property type="entry name" value="PurS-like_sf"/>
</dbReference>
<dbReference type="Pfam" id="PF13507">
    <property type="entry name" value="GATase_5"/>
    <property type="match status" value="1"/>
</dbReference>
<evidence type="ECO:0000256" key="2">
    <source>
        <dbReference type="ARBA" id="ARBA00022598"/>
    </source>
</evidence>
<protein>
    <submittedName>
        <fullName evidence="8">Uncharacterized protein</fullName>
    </submittedName>
</protein>
<dbReference type="GO" id="GO:0004642">
    <property type="term" value="F:phosphoribosylformylglycinamidine synthase activity"/>
    <property type="evidence" value="ECO:0007669"/>
    <property type="project" value="InterPro"/>
</dbReference>
<sequence length="225" mass="25052">GLVIGICNGFQILLEAGLLPGAMIRNKNLQFVCKFIHIRVENPQTPYTNLCRRGQILKIPIAHIEGNYYADGKILQELRKNNQIIFRYCSKNGAISAESNPNGSKEAIAGICNKDGNILGMMPHPERASESILGSEDGRLIFEAKIYITFKEGVVDPQGITIKGALESLGYKGISNVRMGKYIQMKLNTQDKEKAESDLKQMCAKLLANPVIEDYRYEIEEKCGK</sequence>
<evidence type="ECO:0000256" key="4">
    <source>
        <dbReference type="ARBA" id="ARBA00022755"/>
    </source>
</evidence>
<dbReference type="Pfam" id="PF02700">
    <property type="entry name" value="PurS"/>
    <property type="match status" value="1"/>
</dbReference>
<evidence type="ECO:0000256" key="3">
    <source>
        <dbReference type="ARBA" id="ARBA00022741"/>
    </source>
</evidence>
<keyword evidence="6" id="KW-0067">ATP-binding</keyword>